<dbReference type="InterPro" id="IPR022057">
    <property type="entry name" value="Chs7"/>
</dbReference>
<dbReference type="GO" id="GO:0051082">
    <property type="term" value="F:unfolded protein binding"/>
    <property type="evidence" value="ECO:0007669"/>
    <property type="project" value="TreeGrafter"/>
</dbReference>
<evidence type="ECO:0000256" key="1">
    <source>
        <dbReference type="SAM" id="Phobius"/>
    </source>
</evidence>
<evidence type="ECO:0008006" key="4">
    <source>
        <dbReference type="Google" id="ProtNLM"/>
    </source>
</evidence>
<organism evidence="2 3">
    <name type="scientific">Kwoniella newhampshirensis</name>
    <dbReference type="NCBI Taxonomy" id="1651941"/>
    <lineage>
        <taxon>Eukaryota</taxon>
        <taxon>Fungi</taxon>
        <taxon>Dikarya</taxon>
        <taxon>Basidiomycota</taxon>
        <taxon>Agaricomycotina</taxon>
        <taxon>Tremellomycetes</taxon>
        <taxon>Tremellales</taxon>
        <taxon>Cryptococcaceae</taxon>
        <taxon>Kwoniella</taxon>
    </lineage>
</organism>
<feature type="transmembrane region" description="Helical" evidence="1">
    <location>
        <begin position="228"/>
        <end position="254"/>
    </location>
</feature>
<dbReference type="PANTHER" id="PTHR35329">
    <property type="entry name" value="CHITIN SYNTHASE EXPORT CHAPERONE"/>
    <property type="match status" value="1"/>
</dbReference>
<dbReference type="GeneID" id="92181559"/>
<feature type="transmembrane region" description="Helical" evidence="1">
    <location>
        <begin position="123"/>
        <end position="145"/>
    </location>
</feature>
<proteinExistence type="predicted"/>
<accession>A0AAW0YX33</accession>
<feature type="transmembrane region" description="Helical" evidence="1">
    <location>
        <begin position="266"/>
        <end position="285"/>
    </location>
</feature>
<dbReference type="EMBL" id="JBCAWK010000008">
    <property type="protein sequence ID" value="KAK8850383.1"/>
    <property type="molecule type" value="Genomic_DNA"/>
</dbReference>
<feature type="transmembrane region" description="Helical" evidence="1">
    <location>
        <begin position="151"/>
        <end position="172"/>
    </location>
</feature>
<reference evidence="2 3" key="1">
    <citation type="journal article" date="2024" name="bioRxiv">
        <title>Comparative genomics of Cryptococcus and Kwoniella reveals pathogenesis evolution and contrasting karyotype dynamics via intercentromeric recombination or chromosome fusion.</title>
        <authorList>
            <person name="Coelho M.A."/>
            <person name="David-Palma M."/>
            <person name="Shea T."/>
            <person name="Bowers K."/>
            <person name="McGinley-Smith S."/>
            <person name="Mohammad A.W."/>
            <person name="Gnirke A."/>
            <person name="Yurkov A.M."/>
            <person name="Nowrousian M."/>
            <person name="Sun S."/>
            <person name="Cuomo C.A."/>
            <person name="Heitman J."/>
        </authorList>
    </citation>
    <scope>NUCLEOTIDE SEQUENCE [LARGE SCALE GENOMIC DNA]</scope>
    <source>
        <strain evidence="2 3">CBS 13917</strain>
    </source>
</reference>
<dbReference type="Proteomes" id="UP001388673">
    <property type="component" value="Unassembled WGS sequence"/>
</dbReference>
<feature type="transmembrane region" description="Helical" evidence="1">
    <location>
        <begin position="184"/>
        <end position="208"/>
    </location>
</feature>
<sequence length="334" mass="36173">MPDSFGSFRWICSHTPLPQCNLFFSQLFYQNNPSLTTLFPSSSHFFSQYNITGQSTSEDLVVVAASTDAGTGVGANCEIGRVGHRGSSGDIALIVLSAVSVVVALVLIILTSRRRAAVGRIELRLLLIVYGIHSALQIVTMSSLLKQGSKALAILSSSHLAFVAALFSLLLGNGFIATQVVEDGTFAALVPLVIVAILFFIPTLYISLDTSLHWTEVFVLKGDEANLKATGLFVLTLIWPAVAAVLYLTVMLYVVMGKLREIKPAFLYLGSFILFAAAQVVFFLASQPICSASNGKVNSAFLATLLECLSMVTLYFAWRSITEDDWGEDEYGLY</sequence>
<dbReference type="GO" id="GO:0005789">
    <property type="term" value="C:endoplasmic reticulum membrane"/>
    <property type="evidence" value="ECO:0007669"/>
    <property type="project" value="TreeGrafter"/>
</dbReference>
<dbReference type="PANTHER" id="PTHR35329:SF1">
    <property type="entry name" value="CHITIN SYNTHASE EXPORT CHAPERONE"/>
    <property type="match status" value="1"/>
</dbReference>
<keyword evidence="1" id="KW-0812">Transmembrane</keyword>
<keyword evidence="3" id="KW-1185">Reference proteome</keyword>
<feature type="transmembrane region" description="Helical" evidence="1">
    <location>
        <begin position="91"/>
        <end position="111"/>
    </location>
</feature>
<dbReference type="AlphaFoldDB" id="A0AAW0YX33"/>
<dbReference type="KEGG" id="kne:92181559"/>
<comment type="caution">
    <text evidence="2">The sequence shown here is derived from an EMBL/GenBank/DDBJ whole genome shotgun (WGS) entry which is preliminary data.</text>
</comment>
<keyword evidence="1" id="KW-1133">Transmembrane helix</keyword>
<dbReference type="RefSeq" id="XP_066801814.1">
    <property type="nucleotide sequence ID" value="XM_066947400.1"/>
</dbReference>
<feature type="transmembrane region" description="Helical" evidence="1">
    <location>
        <begin position="297"/>
        <end position="318"/>
    </location>
</feature>
<name>A0AAW0YX33_9TREE</name>
<gene>
    <name evidence="2" type="ORF">IAR55_004301</name>
</gene>
<keyword evidence="1" id="KW-0472">Membrane</keyword>
<evidence type="ECO:0000313" key="3">
    <source>
        <dbReference type="Proteomes" id="UP001388673"/>
    </source>
</evidence>
<protein>
    <recommendedName>
        <fullName evidence="4">Chitin synthase export chaperone</fullName>
    </recommendedName>
</protein>
<evidence type="ECO:0000313" key="2">
    <source>
        <dbReference type="EMBL" id="KAK8850383.1"/>
    </source>
</evidence>
<dbReference type="Pfam" id="PF12271">
    <property type="entry name" value="Chs7"/>
    <property type="match status" value="1"/>
</dbReference>
<dbReference type="GO" id="GO:0006457">
    <property type="term" value="P:protein folding"/>
    <property type="evidence" value="ECO:0007669"/>
    <property type="project" value="TreeGrafter"/>
</dbReference>